<dbReference type="Gene3D" id="3.90.226.10">
    <property type="entry name" value="2-enoyl-CoA Hydratase, Chain A, domain 1"/>
    <property type="match status" value="1"/>
</dbReference>
<evidence type="ECO:0000313" key="2">
    <source>
        <dbReference type="Proteomes" id="UP000563151"/>
    </source>
</evidence>
<gene>
    <name evidence="1" type="ORF">HGG79_00915</name>
</gene>
<dbReference type="AlphaFoldDB" id="A0A923J0K9"/>
<accession>A0A923J0K9</accession>
<evidence type="ECO:0000313" key="1">
    <source>
        <dbReference type="EMBL" id="MBC2396338.1"/>
    </source>
</evidence>
<sequence>MKKRHILLITILFIIGIVITGCKSKYAAAPGNREEKWTKDIDYLSKQLPKKHKNLFFSLTKEKFNKEIEELKEAVPKMNDDEVKIGIYKIVASVKDGHTSAYLHYNKLYPISLYWFKEGIYVTSTIPEYKHIMNCKLVKINGKNIEKVAEEVAKVISHENDAQPKSMIPRFVTMPDILHGLKIINNREKATFTFQNSENKIINVDIKEMEFDEESKKLFINNYNDKNIPLYMKNRNKNYWFEYLKDKNTLYFKYNACMEMKEKPFKQFSKELLEVLDKNNVDKLIVDMRDNGGGNSSILTPFIEEVKKLNINDKDKLFVIVGRRTFSSAVLNSIDFRNETKATFVGEPTGGKPNHYGEVKNFQLPNTKMKVSYSTKYFTTSKEDTPSFMPDKIIEPSILDFIDKEDSVLQSIIGK</sequence>
<protein>
    <submittedName>
        <fullName evidence="1">Peptidase S41</fullName>
    </submittedName>
</protein>
<dbReference type="SUPFAM" id="SSF52096">
    <property type="entry name" value="ClpP/crotonase"/>
    <property type="match status" value="1"/>
</dbReference>
<dbReference type="RefSeq" id="WP_035149529.1">
    <property type="nucleotide sequence ID" value="NZ_JAAZWO010000001.1"/>
</dbReference>
<proteinExistence type="predicted"/>
<name>A0A923J0K9_CLOTT</name>
<dbReference type="EMBL" id="JAAZWO010000001">
    <property type="protein sequence ID" value="MBC2396338.1"/>
    <property type="molecule type" value="Genomic_DNA"/>
</dbReference>
<comment type="caution">
    <text evidence="1">The sequence shown here is derived from an EMBL/GenBank/DDBJ whole genome shotgun (WGS) entry which is preliminary data.</text>
</comment>
<dbReference type="Proteomes" id="UP000563151">
    <property type="component" value="Unassembled WGS sequence"/>
</dbReference>
<organism evidence="1 2">
    <name type="scientific">Clostridium tetanomorphum</name>
    <dbReference type="NCBI Taxonomy" id="1553"/>
    <lineage>
        <taxon>Bacteria</taxon>
        <taxon>Bacillati</taxon>
        <taxon>Bacillota</taxon>
        <taxon>Clostridia</taxon>
        <taxon>Eubacteriales</taxon>
        <taxon>Clostridiaceae</taxon>
        <taxon>Clostridium</taxon>
    </lineage>
</organism>
<keyword evidence="2" id="KW-1185">Reference proteome</keyword>
<dbReference type="InterPro" id="IPR029045">
    <property type="entry name" value="ClpP/crotonase-like_dom_sf"/>
</dbReference>
<reference evidence="1 2" key="1">
    <citation type="submission" date="2020-04" db="EMBL/GenBank/DDBJ databases">
        <title>Genomic insights into acetone-butanol-ethanol (ABE) fermentation by sequencing solventogenic clostridia strains.</title>
        <authorList>
            <person name="Brown S."/>
        </authorList>
    </citation>
    <scope>NUCLEOTIDE SEQUENCE [LARGE SCALE GENOMIC DNA]</scope>
    <source>
        <strain evidence="1 2">DJ011</strain>
    </source>
</reference>
<dbReference type="PROSITE" id="PS51257">
    <property type="entry name" value="PROKAR_LIPOPROTEIN"/>
    <property type="match status" value="1"/>
</dbReference>